<dbReference type="NCBIfam" id="TIGR00482">
    <property type="entry name" value="nicotinate (nicotinamide) nucleotide adenylyltransferase"/>
    <property type="match status" value="1"/>
</dbReference>
<keyword evidence="8 11" id="KW-0067">ATP-binding</keyword>
<dbReference type="UniPathway" id="UPA00253">
    <property type="reaction ID" value="UER00332"/>
</dbReference>
<dbReference type="CDD" id="cd02165">
    <property type="entry name" value="NMNAT"/>
    <property type="match status" value="1"/>
</dbReference>
<keyword evidence="5 11" id="KW-0808">Transferase</keyword>
<dbReference type="InterPro" id="IPR014729">
    <property type="entry name" value="Rossmann-like_a/b/a_fold"/>
</dbReference>
<keyword evidence="4 11" id="KW-0662">Pyridine nucleotide biosynthesis</keyword>
<proteinExistence type="inferred from homology"/>
<dbReference type="GO" id="GO:0004515">
    <property type="term" value="F:nicotinate-nucleotide adenylyltransferase activity"/>
    <property type="evidence" value="ECO:0007669"/>
    <property type="project" value="UniProtKB-UniRule"/>
</dbReference>
<evidence type="ECO:0000256" key="9">
    <source>
        <dbReference type="ARBA" id="ARBA00023027"/>
    </source>
</evidence>
<evidence type="ECO:0000256" key="2">
    <source>
        <dbReference type="ARBA" id="ARBA00005019"/>
    </source>
</evidence>
<gene>
    <name evidence="11" type="primary">nadD</name>
    <name evidence="13" type="ORF">CEX73_00220</name>
</gene>
<evidence type="ECO:0000256" key="5">
    <source>
        <dbReference type="ARBA" id="ARBA00022679"/>
    </source>
</evidence>
<evidence type="ECO:0000256" key="10">
    <source>
        <dbReference type="ARBA" id="ARBA00048721"/>
    </source>
</evidence>
<dbReference type="GO" id="GO:0005524">
    <property type="term" value="F:ATP binding"/>
    <property type="evidence" value="ECO:0007669"/>
    <property type="project" value="UniProtKB-KW"/>
</dbReference>
<dbReference type="Gene3D" id="3.40.50.620">
    <property type="entry name" value="HUPs"/>
    <property type="match status" value="1"/>
</dbReference>
<evidence type="ECO:0000256" key="1">
    <source>
        <dbReference type="ARBA" id="ARBA00002324"/>
    </source>
</evidence>
<evidence type="ECO:0000256" key="4">
    <source>
        <dbReference type="ARBA" id="ARBA00022642"/>
    </source>
</evidence>
<dbReference type="Pfam" id="PF01467">
    <property type="entry name" value="CTP_transf_like"/>
    <property type="match status" value="1"/>
</dbReference>
<evidence type="ECO:0000256" key="3">
    <source>
        <dbReference type="ARBA" id="ARBA00009014"/>
    </source>
</evidence>
<evidence type="ECO:0000256" key="8">
    <source>
        <dbReference type="ARBA" id="ARBA00022840"/>
    </source>
</evidence>
<comment type="similarity">
    <text evidence="3 11">Belongs to the NadD family.</text>
</comment>
<dbReference type="SUPFAM" id="SSF52374">
    <property type="entry name" value="Nucleotidylyl transferase"/>
    <property type="match status" value="1"/>
</dbReference>
<dbReference type="InterPro" id="IPR004821">
    <property type="entry name" value="Cyt_trans-like"/>
</dbReference>
<dbReference type="GO" id="GO:0009435">
    <property type="term" value="P:NAD+ biosynthetic process"/>
    <property type="evidence" value="ECO:0007669"/>
    <property type="project" value="UniProtKB-UniRule"/>
</dbReference>
<evidence type="ECO:0000256" key="7">
    <source>
        <dbReference type="ARBA" id="ARBA00022741"/>
    </source>
</evidence>
<dbReference type="NCBIfam" id="TIGR00125">
    <property type="entry name" value="cyt_tran_rel"/>
    <property type="match status" value="1"/>
</dbReference>
<evidence type="ECO:0000256" key="11">
    <source>
        <dbReference type="HAMAP-Rule" id="MF_00244"/>
    </source>
</evidence>
<feature type="domain" description="Cytidyltransferase-like" evidence="12">
    <location>
        <begin position="9"/>
        <end position="185"/>
    </location>
</feature>
<dbReference type="InterPro" id="IPR005248">
    <property type="entry name" value="NadD/NMNAT"/>
</dbReference>
<dbReference type="PANTHER" id="PTHR39321:SF3">
    <property type="entry name" value="PHOSPHOPANTETHEINE ADENYLYLTRANSFERASE"/>
    <property type="match status" value="1"/>
</dbReference>
<evidence type="ECO:0000313" key="13">
    <source>
        <dbReference type="EMBL" id="PLK59366.1"/>
    </source>
</evidence>
<dbReference type="Proteomes" id="UP000234253">
    <property type="component" value="Unassembled WGS sequence"/>
</dbReference>
<dbReference type="HAMAP" id="MF_00244">
    <property type="entry name" value="NaMN_adenylyltr"/>
    <property type="match status" value="1"/>
</dbReference>
<comment type="function">
    <text evidence="1 11">Catalyzes the reversible adenylation of nicotinate mononucleotide (NaMN) to nicotinic acid adenine dinucleotide (NaAD).</text>
</comment>
<reference evidence="13 14" key="1">
    <citation type="submission" date="2017-06" db="EMBL/GenBank/DDBJ databases">
        <title>Metabolic interaction between xylem feeders and their symbionts.</title>
        <authorList>
            <person name="Chouaia B."/>
        </authorList>
    </citation>
    <scope>NUCLEOTIDE SEQUENCE [LARGE SCALE GENOMIC DNA]</scope>
    <source>
        <strain evidence="13 14">Gra</strain>
    </source>
</reference>
<keyword evidence="7 11" id="KW-0547">Nucleotide-binding</keyword>
<sequence length="219" mass="24792">MSEQFLTAFYGGTFDPIHHGHLQPVIALAQLVNLQRVILLPNHLPLHRPPPQATPYQRLMMTRLAIADTPGKLFIIDERELRRATPSWTVETFQAIRREYGPMAPLGLIIGQDSLLTLPQWHRSEELLKLCHILVCARPGYLHSDHWMVHRLTDDPIALHHQPAGLVYCAATPELDISASDIRGRLHAILPCYDLLTPSVQGYINEQGLYRTASVRTLL</sequence>
<accession>A0A2N4XXP8</accession>
<comment type="pathway">
    <text evidence="2 11">Cofactor biosynthesis; NAD(+) biosynthesis; deamido-NAD(+) from nicotinate D-ribonucleotide: step 1/1.</text>
</comment>
<comment type="caution">
    <text evidence="13">The sequence shown here is derived from an EMBL/GenBank/DDBJ whole genome shotgun (WGS) entry which is preliminary data.</text>
</comment>
<dbReference type="NCBIfam" id="NF000839">
    <property type="entry name" value="PRK00071.1-1"/>
    <property type="match status" value="1"/>
</dbReference>
<dbReference type="OrthoDB" id="5295945at2"/>
<dbReference type="EMBL" id="NJPO01000008">
    <property type="protein sequence ID" value="PLK59366.1"/>
    <property type="molecule type" value="Genomic_DNA"/>
</dbReference>
<organism evidence="13 14">
    <name type="scientific">Candidatus Palibaumannia cicadellinicola</name>
    <dbReference type="NCBI Taxonomy" id="186490"/>
    <lineage>
        <taxon>Bacteria</taxon>
        <taxon>Pseudomonadati</taxon>
        <taxon>Pseudomonadota</taxon>
        <taxon>Gammaproteobacteria</taxon>
        <taxon>Candidatus Palibaumannia</taxon>
    </lineage>
</organism>
<evidence type="ECO:0000259" key="12">
    <source>
        <dbReference type="Pfam" id="PF01467"/>
    </source>
</evidence>
<name>A0A2N4XXP8_9GAMM</name>
<dbReference type="AlphaFoldDB" id="A0A2N4XXP8"/>
<evidence type="ECO:0000313" key="14">
    <source>
        <dbReference type="Proteomes" id="UP000234253"/>
    </source>
</evidence>
<protein>
    <recommendedName>
        <fullName evidence="11">Probable nicotinate-nucleotide adenylyltransferase</fullName>
        <ecNumber evidence="11">2.7.7.18</ecNumber>
    </recommendedName>
    <alternativeName>
        <fullName evidence="11">Deamido-NAD(+) diphosphorylase</fullName>
    </alternativeName>
    <alternativeName>
        <fullName evidence="11">Deamido-NAD(+) pyrophosphorylase</fullName>
    </alternativeName>
    <alternativeName>
        <fullName evidence="11">Nicotinate mononucleotide adenylyltransferase</fullName>
        <shortName evidence="11">NaMN adenylyltransferase</shortName>
    </alternativeName>
</protein>
<comment type="catalytic activity">
    <reaction evidence="10 11">
        <text>nicotinate beta-D-ribonucleotide + ATP + H(+) = deamido-NAD(+) + diphosphate</text>
        <dbReference type="Rhea" id="RHEA:22860"/>
        <dbReference type="ChEBI" id="CHEBI:15378"/>
        <dbReference type="ChEBI" id="CHEBI:30616"/>
        <dbReference type="ChEBI" id="CHEBI:33019"/>
        <dbReference type="ChEBI" id="CHEBI:57502"/>
        <dbReference type="ChEBI" id="CHEBI:58437"/>
        <dbReference type="EC" id="2.7.7.18"/>
    </reaction>
</comment>
<keyword evidence="9 11" id="KW-0520">NAD</keyword>
<dbReference type="EC" id="2.7.7.18" evidence="11"/>
<dbReference type="PANTHER" id="PTHR39321">
    <property type="entry name" value="NICOTINATE-NUCLEOTIDE ADENYLYLTRANSFERASE-RELATED"/>
    <property type="match status" value="1"/>
</dbReference>
<dbReference type="RefSeq" id="WP_101626650.1">
    <property type="nucleotide sequence ID" value="NZ_NJPO01000008.1"/>
</dbReference>
<keyword evidence="6 11" id="KW-0548">Nucleotidyltransferase</keyword>
<evidence type="ECO:0000256" key="6">
    <source>
        <dbReference type="ARBA" id="ARBA00022695"/>
    </source>
</evidence>